<dbReference type="Proteomes" id="UP000242715">
    <property type="component" value="Unassembled WGS sequence"/>
</dbReference>
<accession>A0A2Z6M6P5</accession>
<sequence>MKIPVAGVPIAHLLRSYGKNVQRVKSFKRRGRPRKPQNIAGKKLFNDHSSSEDEDSISSSEEEDDEDAPLIHSIRRSSKLRSLGLSRDGSKGQTKTGNSVGAVDNISASRTS</sequence>
<keyword evidence="3" id="KW-1185">Reference proteome</keyword>
<protein>
    <submittedName>
        <fullName evidence="2">Uncharacterized protein</fullName>
    </submittedName>
</protein>
<evidence type="ECO:0000313" key="3">
    <source>
        <dbReference type="Proteomes" id="UP000242715"/>
    </source>
</evidence>
<name>A0A2Z6M6P5_TRISU</name>
<evidence type="ECO:0000313" key="2">
    <source>
        <dbReference type="EMBL" id="GAU17594.1"/>
    </source>
</evidence>
<feature type="compositionally biased region" description="Acidic residues" evidence="1">
    <location>
        <begin position="52"/>
        <end position="68"/>
    </location>
</feature>
<dbReference type="AlphaFoldDB" id="A0A2Z6M6P5"/>
<feature type="non-terminal residue" evidence="2">
    <location>
        <position position="112"/>
    </location>
</feature>
<feature type="compositionally biased region" description="Basic residues" evidence="1">
    <location>
        <begin position="25"/>
        <end position="35"/>
    </location>
</feature>
<feature type="region of interest" description="Disordered" evidence="1">
    <location>
        <begin position="22"/>
        <end position="112"/>
    </location>
</feature>
<proteinExistence type="predicted"/>
<dbReference type="EMBL" id="DF973172">
    <property type="protein sequence ID" value="GAU17594.1"/>
    <property type="molecule type" value="Genomic_DNA"/>
</dbReference>
<gene>
    <name evidence="2" type="ORF">TSUD_341380</name>
</gene>
<organism evidence="2 3">
    <name type="scientific">Trifolium subterraneum</name>
    <name type="common">Subterranean clover</name>
    <dbReference type="NCBI Taxonomy" id="3900"/>
    <lineage>
        <taxon>Eukaryota</taxon>
        <taxon>Viridiplantae</taxon>
        <taxon>Streptophyta</taxon>
        <taxon>Embryophyta</taxon>
        <taxon>Tracheophyta</taxon>
        <taxon>Spermatophyta</taxon>
        <taxon>Magnoliopsida</taxon>
        <taxon>eudicotyledons</taxon>
        <taxon>Gunneridae</taxon>
        <taxon>Pentapetalae</taxon>
        <taxon>rosids</taxon>
        <taxon>fabids</taxon>
        <taxon>Fabales</taxon>
        <taxon>Fabaceae</taxon>
        <taxon>Papilionoideae</taxon>
        <taxon>50 kb inversion clade</taxon>
        <taxon>NPAAA clade</taxon>
        <taxon>Hologalegina</taxon>
        <taxon>IRL clade</taxon>
        <taxon>Trifolieae</taxon>
        <taxon>Trifolium</taxon>
    </lineage>
</organism>
<reference evidence="3" key="1">
    <citation type="journal article" date="2017" name="Front. Plant Sci.">
        <title>Climate Clever Clovers: New Paradigm to Reduce the Environmental Footprint of Ruminants by Breeding Low Methanogenic Forages Utilizing Haplotype Variation.</title>
        <authorList>
            <person name="Kaur P."/>
            <person name="Appels R."/>
            <person name="Bayer P.E."/>
            <person name="Keeble-Gagnere G."/>
            <person name="Wang J."/>
            <person name="Hirakawa H."/>
            <person name="Shirasawa K."/>
            <person name="Vercoe P."/>
            <person name="Stefanova K."/>
            <person name="Durmic Z."/>
            <person name="Nichols P."/>
            <person name="Revell C."/>
            <person name="Isobe S.N."/>
            <person name="Edwards D."/>
            <person name="Erskine W."/>
        </authorList>
    </citation>
    <scope>NUCLEOTIDE SEQUENCE [LARGE SCALE GENOMIC DNA]</scope>
    <source>
        <strain evidence="3">cv. Daliak</strain>
    </source>
</reference>
<evidence type="ECO:0000256" key="1">
    <source>
        <dbReference type="SAM" id="MobiDB-lite"/>
    </source>
</evidence>